<dbReference type="InterPro" id="IPR045003">
    <property type="entry name" value="FLA_A"/>
</dbReference>
<evidence type="ECO:0000256" key="5">
    <source>
        <dbReference type="ARBA" id="ARBA00022729"/>
    </source>
</evidence>
<dbReference type="Pfam" id="PF02469">
    <property type="entry name" value="Fasciclin"/>
    <property type="match status" value="1"/>
</dbReference>
<feature type="compositionally biased region" description="Low complexity" evidence="10">
    <location>
        <begin position="208"/>
        <end position="221"/>
    </location>
</feature>
<dbReference type="GO" id="GO:0009834">
    <property type="term" value="P:plant-type secondary cell wall biogenesis"/>
    <property type="evidence" value="ECO:0007669"/>
    <property type="project" value="UniProtKB-ARBA"/>
</dbReference>
<keyword evidence="4" id="KW-0449">Lipoprotein</keyword>
<dbReference type="InterPro" id="IPR000782">
    <property type="entry name" value="FAS1_domain"/>
</dbReference>
<reference evidence="13" key="2">
    <citation type="submission" date="2023-06" db="EMBL/GenBank/DDBJ databases">
        <authorList>
            <person name="Ma L."/>
            <person name="Liu K.-W."/>
            <person name="Li Z."/>
            <person name="Hsiao Y.-Y."/>
            <person name="Qi Y."/>
            <person name="Fu T."/>
            <person name="Tang G."/>
            <person name="Zhang D."/>
            <person name="Sun W.-H."/>
            <person name="Liu D.-K."/>
            <person name="Li Y."/>
            <person name="Chen G.-Z."/>
            <person name="Liu X.-D."/>
            <person name="Liao X.-Y."/>
            <person name="Jiang Y.-T."/>
            <person name="Yu X."/>
            <person name="Hao Y."/>
            <person name="Huang J."/>
            <person name="Zhao X.-W."/>
            <person name="Ke S."/>
            <person name="Chen Y.-Y."/>
            <person name="Wu W.-L."/>
            <person name="Hsu J.-L."/>
            <person name="Lin Y.-F."/>
            <person name="Huang M.-D."/>
            <person name="Li C.-Y."/>
            <person name="Huang L."/>
            <person name="Wang Z.-W."/>
            <person name="Zhao X."/>
            <person name="Zhong W.-Y."/>
            <person name="Peng D.-H."/>
            <person name="Ahmad S."/>
            <person name="Lan S."/>
            <person name="Zhang J.-S."/>
            <person name="Tsai W.-C."/>
            <person name="Van De Peer Y."/>
            <person name="Liu Z.-J."/>
        </authorList>
    </citation>
    <scope>NUCLEOTIDE SEQUENCE</scope>
    <source>
        <strain evidence="13">SCP</strain>
        <tissue evidence="13">Leaves</tissue>
    </source>
</reference>
<dbReference type="GO" id="GO:0005886">
    <property type="term" value="C:plasma membrane"/>
    <property type="evidence" value="ECO:0007669"/>
    <property type="project" value="UniProtKB-SubCell"/>
</dbReference>
<keyword evidence="5 11" id="KW-0732">Signal</keyword>
<dbReference type="AlphaFoldDB" id="A0AAV9AXX1"/>
<feature type="signal peptide" evidence="11">
    <location>
        <begin position="1"/>
        <end position="23"/>
    </location>
</feature>
<organism evidence="13 14">
    <name type="scientific">Acorus gramineus</name>
    <name type="common">Dwarf sweet flag</name>
    <dbReference type="NCBI Taxonomy" id="55184"/>
    <lineage>
        <taxon>Eukaryota</taxon>
        <taxon>Viridiplantae</taxon>
        <taxon>Streptophyta</taxon>
        <taxon>Embryophyta</taxon>
        <taxon>Tracheophyta</taxon>
        <taxon>Spermatophyta</taxon>
        <taxon>Magnoliopsida</taxon>
        <taxon>Liliopsida</taxon>
        <taxon>Acoraceae</taxon>
        <taxon>Acorus</taxon>
    </lineage>
</organism>
<gene>
    <name evidence="13" type="ORF">QJS04_geneDACA008290</name>
</gene>
<keyword evidence="8" id="KW-0325">Glycoprotein</keyword>
<feature type="region of interest" description="Disordered" evidence="10">
    <location>
        <begin position="188"/>
        <end position="221"/>
    </location>
</feature>
<evidence type="ECO:0000256" key="10">
    <source>
        <dbReference type="SAM" id="MobiDB-lite"/>
    </source>
</evidence>
<dbReference type="FunFam" id="2.30.180.10:FF:000006">
    <property type="entry name" value="Fasciclin-like arabinogalactan protein 11"/>
    <property type="match status" value="1"/>
</dbReference>
<keyword evidence="14" id="KW-1185">Reference proteome</keyword>
<comment type="function">
    <text evidence="9">May be a cell surface adhesion protein.</text>
</comment>
<dbReference type="SUPFAM" id="SSF82153">
    <property type="entry name" value="FAS1 domain"/>
    <property type="match status" value="1"/>
</dbReference>
<dbReference type="SMART" id="SM00554">
    <property type="entry name" value="FAS1"/>
    <property type="match status" value="1"/>
</dbReference>
<comment type="similarity">
    <text evidence="2">Belongs to the fasciclin-like AGP family.</text>
</comment>
<evidence type="ECO:0000256" key="7">
    <source>
        <dbReference type="ARBA" id="ARBA00023136"/>
    </source>
</evidence>
<evidence type="ECO:0000256" key="6">
    <source>
        <dbReference type="ARBA" id="ARBA00022974"/>
    </source>
</evidence>
<evidence type="ECO:0000313" key="14">
    <source>
        <dbReference type="Proteomes" id="UP001179952"/>
    </source>
</evidence>
<comment type="caution">
    <text evidence="13">The sequence shown here is derived from an EMBL/GenBank/DDBJ whole genome shotgun (WGS) entry which is preliminary data.</text>
</comment>
<dbReference type="PANTHER" id="PTHR32077:SF54">
    <property type="entry name" value="FASCICLIN-LIKE ARABINOGALACTAN PROTEIN 13-RELATED"/>
    <property type="match status" value="1"/>
</dbReference>
<evidence type="ECO:0000256" key="11">
    <source>
        <dbReference type="SAM" id="SignalP"/>
    </source>
</evidence>
<reference evidence="13" key="1">
    <citation type="journal article" date="2023" name="Nat. Commun.">
        <title>Diploid and tetraploid genomes of Acorus and the evolution of monocots.</title>
        <authorList>
            <person name="Ma L."/>
            <person name="Liu K.W."/>
            <person name="Li Z."/>
            <person name="Hsiao Y.Y."/>
            <person name="Qi Y."/>
            <person name="Fu T."/>
            <person name="Tang G.D."/>
            <person name="Zhang D."/>
            <person name="Sun W.H."/>
            <person name="Liu D.K."/>
            <person name="Li Y."/>
            <person name="Chen G.Z."/>
            <person name="Liu X.D."/>
            <person name="Liao X.Y."/>
            <person name="Jiang Y.T."/>
            <person name="Yu X."/>
            <person name="Hao Y."/>
            <person name="Huang J."/>
            <person name="Zhao X.W."/>
            <person name="Ke S."/>
            <person name="Chen Y.Y."/>
            <person name="Wu W.L."/>
            <person name="Hsu J.L."/>
            <person name="Lin Y.F."/>
            <person name="Huang M.D."/>
            <person name="Li C.Y."/>
            <person name="Huang L."/>
            <person name="Wang Z.W."/>
            <person name="Zhao X."/>
            <person name="Zhong W.Y."/>
            <person name="Peng D.H."/>
            <person name="Ahmad S."/>
            <person name="Lan S."/>
            <person name="Zhang J.S."/>
            <person name="Tsai W.C."/>
            <person name="Van de Peer Y."/>
            <person name="Liu Z.J."/>
        </authorList>
    </citation>
    <scope>NUCLEOTIDE SEQUENCE</scope>
    <source>
        <strain evidence="13">SCP</strain>
    </source>
</reference>
<dbReference type="Proteomes" id="UP001179952">
    <property type="component" value="Unassembled WGS sequence"/>
</dbReference>
<dbReference type="GO" id="GO:0098552">
    <property type="term" value="C:side of membrane"/>
    <property type="evidence" value="ECO:0007669"/>
    <property type="project" value="UniProtKB-KW"/>
</dbReference>
<evidence type="ECO:0000313" key="13">
    <source>
        <dbReference type="EMBL" id="KAK1268789.1"/>
    </source>
</evidence>
<keyword evidence="7" id="KW-0472">Membrane</keyword>
<dbReference type="InterPro" id="IPR036378">
    <property type="entry name" value="FAS1_dom_sf"/>
</dbReference>
<dbReference type="PROSITE" id="PS50213">
    <property type="entry name" value="FAS1"/>
    <property type="match status" value="1"/>
</dbReference>
<feature type="domain" description="FAS1" evidence="12">
    <location>
        <begin position="35"/>
        <end position="178"/>
    </location>
</feature>
<accession>A0AAV9AXX1</accession>
<dbReference type="PANTHER" id="PTHR32077">
    <property type="entry name" value="FASCICLIN-LIKE ARABINOGALACTAN PROTEIN"/>
    <property type="match status" value="1"/>
</dbReference>
<feature type="compositionally biased region" description="Basic and acidic residues" evidence="10">
    <location>
        <begin position="198"/>
        <end position="207"/>
    </location>
</feature>
<keyword evidence="6" id="KW-0654">Proteoglycan</keyword>
<evidence type="ECO:0000259" key="12">
    <source>
        <dbReference type="PROSITE" id="PS50213"/>
    </source>
</evidence>
<evidence type="ECO:0000256" key="8">
    <source>
        <dbReference type="ARBA" id="ARBA00023180"/>
    </source>
</evidence>
<sequence>MASSQTLIFLSLLLLLLITYTHAATKVAPGPTPAPLNLTSILEKGSQYKTLLRLLKETQIGEQIESQLNNSFSGLTVFAPTDNAFSNLKAGTLNSLTSQDQVSLVLYHVLPRYYTPEMFQTTSNPVRTQATGNNGVYTLNVTSTTSQLNVSTGVDQTEVSNSLYTTFPLAVYSVDKVLLPKDLFGPKPPAAAPAPEEGADKPKDKTPSGKARAPSAAADASASGAGLRRVGWFGAVVGVVFVGSFL</sequence>
<evidence type="ECO:0000256" key="1">
    <source>
        <dbReference type="ARBA" id="ARBA00004609"/>
    </source>
</evidence>
<name>A0AAV9AXX1_ACOGR</name>
<comment type="subcellular location">
    <subcellularLocation>
        <location evidence="1">Cell membrane</location>
        <topology evidence="1">Lipid-anchor</topology>
        <topology evidence="1">GPI-anchor</topology>
    </subcellularLocation>
</comment>
<keyword evidence="3" id="KW-1003">Cell membrane</keyword>
<keyword evidence="4" id="KW-0336">GPI-anchor</keyword>
<evidence type="ECO:0000256" key="9">
    <source>
        <dbReference type="ARBA" id="ARBA00024686"/>
    </source>
</evidence>
<evidence type="ECO:0000256" key="4">
    <source>
        <dbReference type="ARBA" id="ARBA00022622"/>
    </source>
</evidence>
<proteinExistence type="inferred from homology"/>
<dbReference type="EMBL" id="JAUJYN010000006">
    <property type="protein sequence ID" value="KAK1268789.1"/>
    <property type="molecule type" value="Genomic_DNA"/>
</dbReference>
<dbReference type="Gene3D" id="2.30.180.10">
    <property type="entry name" value="FAS1 domain"/>
    <property type="match status" value="1"/>
</dbReference>
<feature type="chain" id="PRO_5043608724" evidence="11">
    <location>
        <begin position="24"/>
        <end position="246"/>
    </location>
</feature>
<evidence type="ECO:0000256" key="3">
    <source>
        <dbReference type="ARBA" id="ARBA00022475"/>
    </source>
</evidence>
<protein>
    <submittedName>
        <fullName evidence="13">Fasciclin-like arabinogalactan protein 9</fullName>
    </submittedName>
</protein>
<evidence type="ECO:0000256" key="2">
    <source>
        <dbReference type="ARBA" id="ARBA00007843"/>
    </source>
</evidence>